<dbReference type="KEGG" id="cac:CA_C2785"/>
<evidence type="ECO:0000313" key="1">
    <source>
        <dbReference type="EMBL" id="AAK80729.1"/>
    </source>
</evidence>
<dbReference type="SUPFAM" id="SSF140500">
    <property type="entry name" value="BAS1536-like"/>
    <property type="match status" value="1"/>
</dbReference>
<protein>
    <recommendedName>
        <fullName evidence="3">Spo0E like sporulation regulatory protein</fullName>
    </recommendedName>
</protein>
<dbReference type="InterPro" id="IPR018540">
    <property type="entry name" value="Spo0E-like"/>
</dbReference>
<dbReference type="EMBL" id="AE001437">
    <property type="protein sequence ID" value="AAK80729.1"/>
    <property type="molecule type" value="Genomic_DNA"/>
</dbReference>
<dbReference type="PATRIC" id="fig|272562.8.peg.2972"/>
<dbReference type="Proteomes" id="UP000000814">
    <property type="component" value="Chromosome"/>
</dbReference>
<dbReference type="GeneID" id="44999271"/>
<dbReference type="GO" id="GO:0046983">
    <property type="term" value="F:protein dimerization activity"/>
    <property type="evidence" value="ECO:0007669"/>
    <property type="project" value="InterPro"/>
</dbReference>
<dbReference type="AlphaFoldDB" id="Q97FF5"/>
<dbReference type="STRING" id="272562.CA_C2785"/>
<keyword evidence="2" id="KW-1185">Reference proteome</keyword>
<name>Q97FF5_CLOAB</name>
<dbReference type="Gene3D" id="4.10.280.10">
    <property type="entry name" value="Helix-loop-helix DNA-binding domain"/>
    <property type="match status" value="1"/>
</dbReference>
<dbReference type="PIR" id="F97242">
    <property type="entry name" value="F97242"/>
</dbReference>
<sequence>MVNVKLLLKHIENLRDNLYNEINGKNAKLTDKLVLRNSCALNKEINEYYRLVDKIRKRYSKVK</sequence>
<reference evidence="1 2" key="1">
    <citation type="journal article" date="2001" name="J. Bacteriol.">
        <title>Genome sequence and comparative analysis of the solvent-producing bacterium Clostridium acetobutylicum.</title>
        <authorList>
            <person name="Nolling J."/>
            <person name="Breton G."/>
            <person name="Omelchenko M.V."/>
            <person name="Makarova K.S."/>
            <person name="Zeng Q."/>
            <person name="Gibson R."/>
            <person name="Lee H.M."/>
            <person name="Dubois J."/>
            <person name="Qiu D."/>
            <person name="Hitti J."/>
            <person name="Wolf Y.I."/>
            <person name="Tatusov R.L."/>
            <person name="Sabathe F."/>
            <person name="Doucette-Stamm L."/>
            <person name="Soucaille P."/>
            <person name="Daly M.J."/>
            <person name="Bennett G.N."/>
            <person name="Koonin E.V."/>
            <person name="Smith D.R."/>
        </authorList>
    </citation>
    <scope>NUCLEOTIDE SEQUENCE [LARGE SCALE GENOMIC DNA]</scope>
    <source>
        <strain evidence="2">ATCC 824 / DSM 792 / JCM 1419 / LMG 5710 / VKM B-1787</strain>
    </source>
</reference>
<dbReference type="HOGENOM" id="CLU_2877719_0_0_9"/>
<organism evidence="1 2">
    <name type="scientific">Clostridium acetobutylicum (strain ATCC 824 / DSM 792 / JCM 1419 / IAM 19013 / LMG 5710 / NBRC 13948 / NRRL B-527 / VKM B-1787 / 2291 / W)</name>
    <dbReference type="NCBI Taxonomy" id="272562"/>
    <lineage>
        <taxon>Bacteria</taxon>
        <taxon>Bacillati</taxon>
        <taxon>Bacillota</taxon>
        <taxon>Clostridia</taxon>
        <taxon>Eubacteriales</taxon>
        <taxon>Clostridiaceae</taxon>
        <taxon>Clostridium</taxon>
    </lineage>
</organism>
<evidence type="ECO:0008006" key="3">
    <source>
        <dbReference type="Google" id="ProtNLM"/>
    </source>
</evidence>
<accession>Q97FF5</accession>
<dbReference type="GO" id="GO:0043937">
    <property type="term" value="P:regulation of sporulation"/>
    <property type="evidence" value="ECO:0007669"/>
    <property type="project" value="InterPro"/>
</dbReference>
<dbReference type="InterPro" id="IPR037208">
    <property type="entry name" value="Spo0E-like_sf"/>
</dbReference>
<evidence type="ECO:0000313" key="2">
    <source>
        <dbReference type="Proteomes" id="UP000000814"/>
    </source>
</evidence>
<dbReference type="OrthoDB" id="9925806at2"/>
<proteinExistence type="predicted"/>
<gene>
    <name evidence="1" type="ordered locus">CA_C2785</name>
</gene>
<dbReference type="RefSeq" id="WP_010966070.1">
    <property type="nucleotide sequence ID" value="NC_003030.1"/>
</dbReference>
<dbReference type="InterPro" id="IPR036638">
    <property type="entry name" value="HLH_DNA-bd_sf"/>
</dbReference>
<dbReference type="Pfam" id="PF09388">
    <property type="entry name" value="SpoOE-like"/>
    <property type="match status" value="1"/>
</dbReference>